<name>A0ABR0B3T7_9CRUS</name>
<dbReference type="Proteomes" id="UP001234178">
    <property type="component" value="Unassembled WGS sequence"/>
</dbReference>
<accession>A0ABR0B3T7</accession>
<comment type="caution">
    <text evidence="1">The sequence shown here is derived from an EMBL/GenBank/DDBJ whole genome shotgun (WGS) entry which is preliminary data.</text>
</comment>
<gene>
    <name evidence="1" type="ORF">OUZ56_028417</name>
</gene>
<reference evidence="1 2" key="1">
    <citation type="journal article" date="2023" name="Nucleic Acids Res.">
        <title>The hologenome of Daphnia magna reveals possible DNA methylation and microbiome-mediated evolution of the host genome.</title>
        <authorList>
            <person name="Chaturvedi A."/>
            <person name="Li X."/>
            <person name="Dhandapani V."/>
            <person name="Marshall H."/>
            <person name="Kissane S."/>
            <person name="Cuenca-Cambronero M."/>
            <person name="Asole G."/>
            <person name="Calvet F."/>
            <person name="Ruiz-Romero M."/>
            <person name="Marangio P."/>
            <person name="Guigo R."/>
            <person name="Rago D."/>
            <person name="Mirbahai L."/>
            <person name="Eastwood N."/>
            <person name="Colbourne J.K."/>
            <person name="Zhou J."/>
            <person name="Mallon E."/>
            <person name="Orsini L."/>
        </authorList>
    </citation>
    <scope>NUCLEOTIDE SEQUENCE [LARGE SCALE GENOMIC DNA]</scope>
    <source>
        <strain evidence="1">LRV0_1</strain>
    </source>
</reference>
<organism evidence="1 2">
    <name type="scientific">Daphnia magna</name>
    <dbReference type="NCBI Taxonomy" id="35525"/>
    <lineage>
        <taxon>Eukaryota</taxon>
        <taxon>Metazoa</taxon>
        <taxon>Ecdysozoa</taxon>
        <taxon>Arthropoda</taxon>
        <taxon>Crustacea</taxon>
        <taxon>Branchiopoda</taxon>
        <taxon>Diplostraca</taxon>
        <taxon>Cladocera</taxon>
        <taxon>Anomopoda</taxon>
        <taxon>Daphniidae</taxon>
        <taxon>Daphnia</taxon>
    </lineage>
</organism>
<dbReference type="EMBL" id="JAOYFB010000040">
    <property type="protein sequence ID" value="KAK4036358.1"/>
    <property type="molecule type" value="Genomic_DNA"/>
</dbReference>
<evidence type="ECO:0000313" key="1">
    <source>
        <dbReference type="EMBL" id="KAK4036358.1"/>
    </source>
</evidence>
<evidence type="ECO:0000313" key="2">
    <source>
        <dbReference type="Proteomes" id="UP001234178"/>
    </source>
</evidence>
<sequence>MNSPTRRAAPFTVSSAVSQTIAENEAPPTLRSEHENKYREVKMVISDGLIKVDRLRTCDGARINHSLSKAVNLVQGKIARIGRLFSMGDHMALPSANSTITSGQSYGGASMEALRIIEAGRSTFFAFTVRFIRVLVNNVANSNDDSEKDKRGLLLTYCRDFPLLSLRAKKEA</sequence>
<proteinExistence type="predicted"/>
<keyword evidence="2" id="KW-1185">Reference proteome</keyword>
<protein>
    <submittedName>
        <fullName evidence="1">Uncharacterized protein</fullName>
    </submittedName>
</protein>